<keyword evidence="3" id="KW-0223">Dioxygenase</keyword>
<dbReference type="SUPFAM" id="SSF51197">
    <property type="entry name" value="Clavaminate synthase-like"/>
    <property type="match status" value="1"/>
</dbReference>
<dbReference type="PANTHER" id="PTHR43779:SF3">
    <property type="entry name" value="(3R)-3-[(CARBOXYMETHYL)AMINO]FATTY ACID OXYGENASE_DECARBOXYLASE"/>
    <property type="match status" value="1"/>
</dbReference>
<reference evidence="7" key="1">
    <citation type="submission" date="2020-05" db="EMBL/GenBank/DDBJ databases">
        <authorList>
            <person name="Chiriac C."/>
            <person name="Salcher M."/>
            <person name="Ghai R."/>
            <person name="Kavagutti S V."/>
        </authorList>
    </citation>
    <scope>NUCLEOTIDE SEQUENCE</scope>
</reference>
<evidence type="ECO:0000256" key="2">
    <source>
        <dbReference type="ARBA" id="ARBA00022723"/>
    </source>
</evidence>
<dbReference type="AlphaFoldDB" id="A0A6J7ISF8"/>
<keyword evidence="2" id="KW-0479">Metal-binding</keyword>
<dbReference type="GO" id="GO:0046872">
    <property type="term" value="F:metal ion binding"/>
    <property type="evidence" value="ECO:0007669"/>
    <property type="project" value="UniProtKB-KW"/>
</dbReference>
<dbReference type="InterPro" id="IPR003819">
    <property type="entry name" value="TauD/TfdA-like"/>
</dbReference>
<gene>
    <name evidence="7" type="ORF">UFOPK3564_02521</name>
</gene>
<dbReference type="PANTHER" id="PTHR43779">
    <property type="entry name" value="DIOXYGENASE RV0097-RELATED"/>
    <property type="match status" value="1"/>
</dbReference>
<dbReference type="InterPro" id="IPR051178">
    <property type="entry name" value="TfdA_dioxygenase"/>
</dbReference>
<evidence type="ECO:0000256" key="1">
    <source>
        <dbReference type="ARBA" id="ARBA00005896"/>
    </source>
</evidence>
<sequence>MDVETLDPVGARVTGATLAAIGPPEIEELRTLLAEHGVVVLPGQDDATDEDFVAFLRRFGPLAFTKGEASAPGFPDLNVVSNVGRTTPPKSSWHVDTSYVARPPAYTALRAVRIPEQGGATLFSDQWRALDTLEPDLRDLVQDRSILHVVTGVTLEDGDEHEAWHPVVRPHPLTGRPGLYLTTPARCAAVSDLSPAESEDVVARLFEHSTRPENVYAHDWRPGDVVLWDNARVLHRADHADVRGDRVMHRGMVASHRAA</sequence>
<feature type="domain" description="TauD/TfdA-like" evidence="6">
    <location>
        <begin position="4"/>
        <end position="252"/>
    </location>
</feature>
<evidence type="ECO:0000259" key="6">
    <source>
        <dbReference type="Pfam" id="PF02668"/>
    </source>
</evidence>
<protein>
    <submittedName>
        <fullName evidence="7">Unannotated protein</fullName>
    </submittedName>
</protein>
<dbReference type="InterPro" id="IPR042098">
    <property type="entry name" value="TauD-like_sf"/>
</dbReference>
<dbReference type="Gene3D" id="3.60.130.10">
    <property type="entry name" value="Clavaminate synthase-like"/>
    <property type="match status" value="1"/>
</dbReference>
<evidence type="ECO:0000256" key="4">
    <source>
        <dbReference type="ARBA" id="ARBA00023002"/>
    </source>
</evidence>
<dbReference type="GO" id="GO:0051213">
    <property type="term" value="F:dioxygenase activity"/>
    <property type="evidence" value="ECO:0007669"/>
    <property type="project" value="UniProtKB-KW"/>
</dbReference>
<dbReference type="EMBL" id="CAFBMK010000182">
    <property type="protein sequence ID" value="CAB4933656.1"/>
    <property type="molecule type" value="Genomic_DNA"/>
</dbReference>
<accession>A0A6J7ISF8</accession>
<evidence type="ECO:0000313" key="7">
    <source>
        <dbReference type="EMBL" id="CAB4933656.1"/>
    </source>
</evidence>
<keyword evidence="4" id="KW-0560">Oxidoreductase</keyword>
<keyword evidence="5" id="KW-0408">Iron</keyword>
<proteinExistence type="inferred from homology"/>
<dbReference type="Pfam" id="PF02668">
    <property type="entry name" value="TauD"/>
    <property type="match status" value="1"/>
</dbReference>
<organism evidence="7">
    <name type="scientific">freshwater metagenome</name>
    <dbReference type="NCBI Taxonomy" id="449393"/>
    <lineage>
        <taxon>unclassified sequences</taxon>
        <taxon>metagenomes</taxon>
        <taxon>ecological metagenomes</taxon>
    </lineage>
</organism>
<evidence type="ECO:0000256" key="5">
    <source>
        <dbReference type="ARBA" id="ARBA00023004"/>
    </source>
</evidence>
<comment type="similarity">
    <text evidence="1">Belongs to the TfdA dioxygenase family.</text>
</comment>
<evidence type="ECO:0000256" key="3">
    <source>
        <dbReference type="ARBA" id="ARBA00022964"/>
    </source>
</evidence>
<name>A0A6J7ISF8_9ZZZZ</name>